<feature type="domain" description="Cytochrome c" evidence="6">
    <location>
        <begin position="44"/>
        <end position="147"/>
    </location>
</feature>
<keyword evidence="8" id="KW-1185">Reference proteome</keyword>
<dbReference type="PROSITE" id="PS51257">
    <property type="entry name" value="PROKAR_LIPOPROTEIN"/>
    <property type="match status" value="1"/>
</dbReference>
<accession>A0A1A7C151</accession>
<evidence type="ECO:0000256" key="1">
    <source>
        <dbReference type="ARBA" id="ARBA00022617"/>
    </source>
</evidence>
<dbReference type="GO" id="GO:0020037">
    <property type="term" value="F:heme binding"/>
    <property type="evidence" value="ECO:0007669"/>
    <property type="project" value="InterPro"/>
</dbReference>
<dbReference type="SUPFAM" id="SSF46626">
    <property type="entry name" value="Cytochrome c"/>
    <property type="match status" value="1"/>
</dbReference>
<dbReference type="InterPro" id="IPR009056">
    <property type="entry name" value="Cyt_c-like_dom"/>
</dbReference>
<evidence type="ECO:0000256" key="2">
    <source>
        <dbReference type="ARBA" id="ARBA00022723"/>
    </source>
</evidence>
<evidence type="ECO:0000256" key="4">
    <source>
        <dbReference type="PROSITE-ProRule" id="PRU00433"/>
    </source>
</evidence>
<evidence type="ECO:0000259" key="6">
    <source>
        <dbReference type="PROSITE" id="PS51007"/>
    </source>
</evidence>
<dbReference type="EMBL" id="LOCQ01000059">
    <property type="protein sequence ID" value="OBV38038.1"/>
    <property type="molecule type" value="Genomic_DNA"/>
</dbReference>
<dbReference type="PATRIC" id="fig|1747903.4.peg.1573"/>
<dbReference type="PROSITE" id="PS51007">
    <property type="entry name" value="CYTC"/>
    <property type="match status" value="1"/>
</dbReference>
<dbReference type="AlphaFoldDB" id="A0A1A7C151"/>
<dbReference type="PANTHER" id="PTHR35008:SF8">
    <property type="entry name" value="ALCOHOL DEHYDROGENASE CYTOCHROME C SUBUNIT"/>
    <property type="match status" value="1"/>
</dbReference>
<dbReference type="Proteomes" id="UP000092713">
    <property type="component" value="Unassembled WGS sequence"/>
</dbReference>
<feature type="chain" id="PRO_5008510047" evidence="5">
    <location>
        <begin position="23"/>
        <end position="187"/>
    </location>
</feature>
<evidence type="ECO:0000313" key="8">
    <source>
        <dbReference type="Proteomes" id="UP000092713"/>
    </source>
</evidence>
<name>A0A1A7C151_9BURK</name>
<keyword evidence="5" id="KW-0732">Signal</keyword>
<reference evidence="7 8" key="1">
    <citation type="submission" date="2016-04" db="EMBL/GenBank/DDBJ databases">
        <title>Draft genome sequence of Janthinobacterium psychrotolerans sp. nov., isolated from freshwater sediments in Denmark.</title>
        <authorList>
            <person name="Gong X."/>
            <person name="Skrivergaard S."/>
            <person name="Korsgaard B.S."/>
            <person name="Schreiber L."/>
            <person name="Marshall I.P."/>
            <person name="Finster K."/>
            <person name="Schramm A."/>
        </authorList>
    </citation>
    <scope>NUCLEOTIDE SEQUENCE [LARGE SCALE GENOMIC DNA]</scope>
    <source>
        <strain evidence="7 8">S3-2</strain>
    </source>
</reference>
<dbReference type="GO" id="GO:0009055">
    <property type="term" value="F:electron transfer activity"/>
    <property type="evidence" value="ECO:0007669"/>
    <property type="project" value="InterPro"/>
</dbReference>
<keyword evidence="2 4" id="KW-0479">Metal-binding</keyword>
<protein>
    <submittedName>
        <fullName evidence="7">Cytochrome c</fullName>
    </submittedName>
</protein>
<keyword evidence="1 4" id="KW-0349">Heme</keyword>
<gene>
    <name evidence="7" type="ORF">ASR47_1004313</name>
</gene>
<feature type="signal peptide" evidence="5">
    <location>
        <begin position="1"/>
        <end position="22"/>
    </location>
</feature>
<dbReference type="InterPro" id="IPR036909">
    <property type="entry name" value="Cyt_c-like_dom_sf"/>
</dbReference>
<dbReference type="Gene3D" id="1.10.760.10">
    <property type="entry name" value="Cytochrome c-like domain"/>
    <property type="match status" value="1"/>
</dbReference>
<comment type="caution">
    <text evidence="7">The sequence shown here is derived from an EMBL/GenBank/DDBJ whole genome shotgun (WGS) entry which is preliminary data.</text>
</comment>
<evidence type="ECO:0000313" key="7">
    <source>
        <dbReference type="EMBL" id="OBV38038.1"/>
    </source>
</evidence>
<sequence>MKHKRTLLWGGALLAAAATAAAACMLEPAITPIATPAASQFASQAVARGARVVAQGDCMVCHTAKGGASFAGGLPLGTPLGTIYTTNITPDAASGIGSWPLAAFTRALRRGVSRDGHLLYPAFPYIHYTRMSNQDIEDAHAGHRRGAAQPADLHARLPSATGRLEPAVPAPWLVGRRWRPAAGRRWY</sequence>
<dbReference type="GO" id="GO:0046872">
    <property type="term" value="F:metal ion binding"/>
    <property type="evidence" value="ECO:0007669"/>
    <property type="project" value="UniProtKB-KW"/>
</dbReference>
<dbReference type="RefSeq" id="WP_425402748.1">
    <property type="nucleotide sequence ID" value="NZ_LOCQ01000059.1"/>
</dbReference>
<dbReference type="STRING" id="1747903.ASR47_1004313"/>
<organism evidence="7 8">
    <name type="scientific">Janthinobacterium psychrotolerans</name>
    <dbReference type="NCBI Taxonomy" id="1747903"/>
    <lineage>
        <taxon>Bacteria</taxon>
        <taxon>Pseudomonadati</taxon>
        <taxon>Pseudomonadota</taxon>
        <taxon>Betaproteobacteria</taxon>
        <taxon>Burkholderiales</taxon>
        <taxon>Oxalobacteraceae</taxon>
        <taxon>Janthinobacterium</taxon>
    </lineage>
</organism>
<keyword evidence="3 4" id="KW-0408">Iron</keyword>
<evidence type="ECO:0000256" key="3">
    <source>
        <dbReference type="ARBA" id="ARBA00023004"/>
    </source>
</evidence>
<proteinExistence type="predicted"/>
<dbReference type="InterPro" id="IPR051459">
    <property type="entry name" value="Cytochrome_c-type_DH"/>
</dbReference>
<evidence type="ECO:0000256" key="5">
    <source>
        <dbReference type="SAM" id="SignalP"/>
    </source>
</evidence>
<dbReference type="PANTHER" id="PTHR35008">
    <property type="entry name" value="BLL4482 PROTEIN-RELATED"/>
    <property type="match status" value="1"/>
</dbReference>